<gene>
    <name evidence="1" type="ORF">NZ47_02195</name>
</gene>
<dbReference type="AlphaFoldDB" id="A0A0B2K1U4"/>
<dbReference type="Pfam" id="PF22541">
    <property type="entry name" value="DUF7005"/>
    <property type="match status" value="1"/>
</dbReference>
<dbReference type="InterPro" id="IPR054274">
    <property type="entry name" value="DUF7005"/>
</dbReference>
<protein>
    <submittedName>
        <fullName evidence="1">Uncharacterized protein</fullName>
    </submittedName>
</protein>
<name>A0A0B2K1U4_9FIRM</name>
<keyword evidence="2" id="KW-1185">Reference proteome</keyword>
<dbReference type="STRING" id="82374.NZ47_02195"/>
<accession>A0A0B2K1U4</accession>
<sequence>MNLQEEAYINYLKHCYDVPNELPKLPLDDEPYVAMWQKADGKYVLDFLKEAFGLPVFNYQWENKEDLRISFAETLGGRLPVITTRSHRDFLYMDALLNGRENIRELPATVNAFTMQTKATNIYRHRIILLNFAPYSNISPEKMGIPLEEWLVLSQKLRLAHESAHYETLRLFGGMKNHPLDEIVADGFGQIAAFGNFYAERQRLFFGLEKGKDTCNGRLSFYVASIPEEERGKIYNAVNIVLDNVETEIQTRLSRQENKIKILTALAGKSIFDRLGNNDLR</sequence>
<dbReference type="EMBL" id="JSCE01000042">
    <property type="protein sequence ID" value="KHM52863.1"/>
    <property type="molecule type" value="Genomic_DNA"/>
</dbReference>
<organism evidence="1 2">
    <name type="scientific">Anaerovibrio lipolyticus</name>
    <dbReference type="NCBI Taxonomy" id="82374"/>
    <lineage>
        <taxon>Bacteria</taxon>
        <taxon>Bacillati</taxon>
        <taxon>Bacillota</taxon>
        <taxon>Negativicutes</taxon>
        <taxon>Selenomonadales</taxon>
        <taxon>Selenomonadaceae</taxon>
        <taxon>Anaerovibrio</taxon>
    </lineage>
</organism>
<comment type="caution">
    <text evidence="1">The sequence shown here is derived from an EMBL/GenBank/DDBJ whole genome shotgun (WGS) entry which is preliminary data.</text>
</comment>
<dbReference type="eggNOG" id="ENOG502Z9A3">
    <property type="taxonomic scope" value="Bacteria"/>
</dbReference>
<proteinExistence type="predicted"/>
<dbReference type="Proteomes" id="UP000030993">
    <property type="component" value="Unassembled WGS sequence"/>
</dbReference>
<evidence type="ECO:0000313" key="1">
    <source>
        <dbReference type="EMBL" id="KHM52863.1"/>
    </source>
</evidence>
<reference evidence="1 2" key="1">
    <citation type="journal article" date="2013" name="PLoS ONE">
        <title>Identification and characterization of three novel lipases belonging to families II and V from Anaerovibrio lipolyticus 5ST.</title>
        <authorList>
            <person name="Prive F."/>
            <person name="Kaderbhai N.N."/>
            <person name="Girdwood S."/>
            <person name="Worgan H.J."/>
            <person name="Pinloche E."/>
            <person name="Scollan N.D."/>
            <person name="Huws S.A."/>
            <person name="Newbold C.J."/>
        </authorList>
    </citation>
    <scope>NUCLEOTIDE SEQUENCE [LARGE SCALE GENOMIC DNA]</scope>
    <source>
        <strain evidence="1 2">5S</strain>
    </source>
</reference>
<dbReference type="RefSeq" id="WP_039206070.1">
    <property type="nucleotide sequence ID" value="NZ_JSCE01000042.1"/>
</dbReference>
<evidence type="ECO:0000313" key="2">
    <source>
        <dbReference type="Proteomes" id="UP000030993"/>
    </source>
</evidence>